<dbReference type="GO" id="GO:0005829">
    <property type="term" value="C:cytosol"/>
    <property type="evidence" value="ECO:0007669"/>
    <property type="project" value="TreeGrafter"/>
</dbReference>
<evidence type="ECO:0000256" key="1">
    <source>
        <dbReference type="ARBA" id="ARBA00023004"/>
    </source>
</evidence>
<gene>
    <name evidence="3" type="ORF">ISR29_03380</name>
</gene>
<dbReference type="Proteomes" id="UP000705230">
    <property type="component" value="Unassembled WGS sequence"/>
</dbReference>
<reference evidence="3" key="1">
    <citation type="submission" date="2020-10" db="EMBL/GenBank/DDBJ databases">
        <title>Microbiome of the Black Sea water column analyzed by genome centric metagenomics.</title>
        <authorList>
            <person name="Cabello-Yeves P.J."/>
            <person name="Callieri C."/>
            <person name="Picazo A."/>
            <person name="Mehrshad M."/>
            <person name="Haro-Moreno J.M."/>
            <person name="Roda-Garcia J."/>
            <person name="Dzembekova N."/>
            <person name="Slabakova V."/>
            <person name="Slabakova N."/>
            <person name="Moncheva S."/>
            <person name="Rodriguez-Valera F."/>
        </authorList>
    </citation>
    <scope>NUCLEOTIDE SEQUENCE</scope>
    <source>
        <strain evidence="3">BS30m-G43</strain>
    </source>
</reference>
<evidence type="ECO:0000313" key="3">
    <source>
        <dbReference type="EMBL" id="MBL6903224.1"/>
    </source>
</evidence>
<accession>A0A937M1B6</accession>
<proteinExistence type="inferred from homology"/>
<evidence type="ECO:0000256" key="2">
    <source>
        <dbReference type="HAMAP-Rule" id="MF_00686"/>
    </source>
</evidence>
<dbReference type="AlphaFoldDB" id="A0A937M1B6"/>
<dbReference type="Pfam" id="PF04362">
    <property type="entry name" value="Iron_traffic"/>
    <property type="match status" value="1"/>
</dbReference>
<name>A0A937M1B6_9GAMM</name>
<evidence type="ECO:0000313" key="4">
    <source>
        <dbReference type="Proteomes" id="UP000705230"/>
    </source>
</evidence>
<sequence length="89" mass="10405">MSEKIFCKKFKEDLPALKIPPMPGARGQELMATVSQKAWDEWKSHQTTLINEKHLDMSNQDSRMWLLGEMEKFFNNEDYEKPAGFKPLS</sequence>
<dbReference type="PANTHER" id="PTHR36965">
    <property type="entry name" value="FE(2+)-TRAFFICKING PROTEIN-RELATED"/>
    <property type="match status" value="1"/>
</dbReference>
<dbReference type="GO" id="GO:0005506">
    <property type="term" value="F:iron ion binding"/>
    <property type="evidence" value="ECO:0007669"/>
    <property type="project" value="UniProtKB-UniRule"/>
</dbReference>
<dbReference type="InterPro" id="IPR036766">
    <property type="entry name" value="Fe_traffick_prot_YggX_sf"/>
</dbReference>
<dbReference type="PANTHER" id="PTHR36965:SF1">
    <property type="entry name" value="FE(2+)-TRAFFICKING PROTEIN-RELATED"/>
    <property type="match status" value="1"/>
</dbReference>
<comment type="caution">
    <text evidence="3">The sequence shown here is derived from an EMBL/GenBank/DDBJ whole genome shotgun (WGS) entry which is preliminary data.</text>
</comment>
<dbReference type="PIRSF" id="PIRSF029827">
    <property type="entry name" value="Fe_traffic_YggX"/>
    <property type="match status" value="1"/>
</dbReference>
<dbReference type="GO" id="GO:0034599">
    <property type="term" value="P:cellular response to oxidative stress"/>
    <property type="evidence" value="ECO:0007669"/>
    <property type="project" value="TreeGrafter"/>
</dbReference>
<dbReference type="SUPFAM" id="SSF111148">
    <property type="entry name" value="YggX-like"/>
    <property type="match status" value="1"/>
</dbReference>
<keyword evidence="1 2" id="KW-0408">Iron</keyword>
<dbReference type="InterPro" id="IPR007457">
    <property type="entry name" value="Fe_traffick_prot_YggX"/>
</dbReference>
<organism evidence="3 4">
    <name type="scientific">SAR86 cluster bacterium</name>
    <dbReference type="NCBI Taxonomy" id="2030880"/>
    <lineage>
        <taxon>Bacteria</taxon>
        <taxon>Pseudomonadati</taxon>
        <taxon>Pseudomonadota</taxon>
        <taxon>Gammaproteobacteria</taxon>
        <taxon>SAR86 cluster</taxon>
    </lineage>
</organism>
<protein>
    <recommendedName>
        <fullName evidence="2">Probable Fe(2+)-trafficking protein</fullName>
    </recommendedName>
</protein>
<dbReference type="NCBIfam" id="NF003817">
    <property type="entry name" value="PRK05408.1"/>
    <property type="match status" value="1"/>
</dbReference>
<comment type="function">
    <text evidence="2">Could be a mediator in iron transactions between iron acquisition and iron-requiring processes, such as synthesis and/or repair of Fe-S clusters in biosynthetic enzymes.</text>
</comment>
<dbReference type="EMBL" id="JADHSG010000003">
    <property type="protein sequence ID" value="MBL6903224.1"/>
    <property type="molecule type" value="Genomic_DNA"/>
</dbReference>
<comment type="similarity">
    <text evidence="2">Belongs to the Fe(2+)-trafficking protein family.</text>
</comment>
<dbReference type="Gene3D" id="1.10.3880.10">
    <property type="entry name" value="Fe(II) trafficking protein YggX"/>
    <property type="match status" value="1"/>
</dbReference>
<dbReference type="HAMAP" id="MF_00686">
    <property type="entry name" value="Fe_traffic_YggX"/>
    <property type="match status" value="1"/>
</dbReference>